<dbReference type="EMBL" id="MFGX01000109">
    <property type="protein sequence ID" value="OGF53230.1"/>
    <property type="molecule type" value="Genomic_DNA"/>
</dbReference>
<feature type="transmembrane region" description="Helical" evidence="1">
    <location>
        <begin position="131"/>
        <end position="149"/>
    </location>
</feature>
<feature type="transmembrane region" description="Helical" evidence="1">
    <location>
        <begin position="108"/>
        <end position="125"/>
    </location>
</feature>
<accession>A0A1F5UQ45</accession>
<feature type="transmembrane region" description="Helical" evidence="1">
    <location>
        <begin position="52"/>
        <end position="71"/>
    </location>
</feature>
<evidence type="ECO:0000313" key="3">
    <source>
        <dbReference type="Proteomes" id="UP000179157"/>
    </source>
</evidence>
<keyword evidence="1" id="KW-0812">Transmembrane</keyword>
<comment type="caution">
    <text evidence="2">The sequence shown here is derived from an EMBL/GenBank/DDBJ whole genome shotgun (WGS) entry which is preliminary data.</text>
</comment>
<name>A0A1F5UQ45_FRAXR</name>
<keyword evidence="1" id="KW-1133">Transmembrane helix</keyword>
<feature type="transmembrane region" description="Helical" evidence="1">
    <location>
        <begin position="29"/>
        <end position="45"/>
    </location>
</feature>
<sequence>MALHALGLAILLASSGFFALAFGLHGQPIGYLPALVNVLLGFAALKSEQRSSYWSSLMLVLATAAASWGALINANSFLLGLAVIATLIFWVCVRASSADRLLSVVSRLGGLALLYTASSALALYLPVTLSFPMALTLASLGAGALLFGLRCASRV</sequence>
<feature type="transmembrane region" description="Helical" evidence="1">
    <location>
        <begin position="77"/>
        <end position="96"/>
    </location>
</feature>
<evidence type="ECO:0000313" key="2">
    <source>
        <dbReference type="EMBL" id="OGF53230.1"/>
    </source>
</evidence>
<dbReference type="Proteomes" id="UP000179157">
    <property type="component" value="Unassembled WGS sequence"/>
</dbReference>
<reference evidence="2 3" key="1">
    <citation type="journal article" date="2016" name="Nat. Commun.">
        <title>Thousands of microbial genomes shed light on interconnected biogeochemical processes in an aquifer system.</title>
        <authorList>
            <person name="Anantharaman K."/>
            <person name="Brown C.T."/>
            <person name="Hug L.A."/>
            <person name="Sharon I."/>
            <person name="Castelle C.J."/>
            <person name="Probst A.J."/>
            <person name="Thomas B.C."/>
            <person name="Singh A."/>
            <person name="Wilkins M.J."/>
            <person name="Karaoz U."/>
            <person name="Brodie E.L."/>
            <person name="Williams K.H."/>
            <person name="Hubbard S.S."/>
            <person name="Banfield J.F."/>
        </authorList>
    </citation>
    <scope>NUCLEOTIDE SEQUENCE [LARGE SCALE GENOMIC DNA]</scope>
    <source>
        <strain evidence="3">RBG_16_55_9</strain>
    </source>
</reference>
<dbReference type="AlphaFoldDB" id="A0A1F5UQ45"/>
<proteinExistence type="predicted"/>
<evidence type="ECO:0000256" key="1">
    <source>
        <dbReference type="SAM" id="Phobius"/>
    </source>
</evidence>
<dbReference type="STRING" id="1817864.A2Z21_09690"/>
<protein>
    <submittedName>
        <fullName evidence="2">Uncharacterized protein</fullName>
    </submittedName>
</protein>
<gene>
    <name evidence="2" type="ORF">A2Z21_09690</name>
</gene>
<keyword evidence="1" id="KW-0472">Membrane</keyword>
<organism evidence="2 3">
    <name type="scientific">Fraserbacteria sp. (strain RBG_16_55_9)</name>
    <dbReference type="NCBI Taxonomy" id="1817864"/>
    <lineage>
        <taxon>Bacteria</taxon>
        <taxon>Candidatus Fraseribacteriota</taxon>
    </lineage>
</organism>